<organism evidence="2">
    <name type="scientific">Arundo donax</name>
    <name type="common">Giant reed</name>
    <name type="synonym">Donax arundinaceus</name>
    <dbReference type="NCBI Taxonomy" id="35708"/>
    <lineage>
        <taxon>Eukaryota</taxon>
        <taxon>Viridiplantae</taxon>
        <taxon>Streptophyta</taxon>
        <taxon>Embryophyta</taxon>
        <taxon>Tracheophyta</taxon>
        <taxon>Spermatophyta</taxon>
        <taxon>Magnoliopsida</taxon>
        <taxon>Liliopsida</taxon>
        <taxon>Poales</taxon>
        <taxon>Poaceae</taxon>
        <taxon>PACMAD clade</taxon>
        <taxon>Arundinoideae</taxon>
        <taxon>Arundineae</taxon>
        <taxon>Arundo</taxon>
    </lineage>
</organism>
<keyword evidence="1" id="KW-0732">Signal</keyword>
<name>A0A0A9E694_ARUDO</name>
<evidence type="ECO:0000256" key="1">
    <source>
        <dbReference type="SAM" id="SignalP"/>
    </source>
</evidence>
<accession>A0A0A9E694</accession>
<reference evidence="2" key="2">
    <citation type="journal article" date="2015" name="Data Brief">
        <title>Shoot transcriptome of the giant reed, Arundo donax.</title>
        <authorList>
            <person name="Barrero R.A."/>
            <person name="Guerrero F.D."/>
            <person name="Moolhuijzen P."/>
            <person name="Goolsby J.A."/>
            <person name="Tidwell J."/>
            <person name="Bellgard S.E."/>
            <person name="Bellgard M.I."/>
        </authorList>
    </citation>
    <scope>NUCLEOTIDE SEQUENCE</scope>
    <source>
        <tissue evidence="2">Shoot tissue taken approximately 20 cm above the soil surface</tissue>
    </source>
</reference>
<evidence type="ECO:0000313" key="2">
    <source>
        <dbReference type="EMBL" id="JAD93420.1"/>
    </source>
</evidence>
<proteinExistence type="predicted"/>
<reference evidence="2" key="1">
    <citation type="submission" date="2014-09" db="EMBL/GenBank/DDBJ databases">
        <authorList>
            <person name="Magalhaes I.L.F."/>
            <person name="Oliveira U."/>
            <person name="Santos F.R."/>
            <person name="Vidigal T.H.D.A."/>
            <person name="Brescovit A.D."/>
            <person name="Santos A.J."/>
        </authorList>
    </citation>
    <scope>NUCLEOTIDE SEQUENCE</scope>
    <source>
        <tissue evidence="2">Shoot tissue taken approximately 20 cm above the soil surface</tissue>
    </source>
</reference>
<dbReference type="AlphaFoldDB" id="A0A0A9E694"/>
<protein>
    <submittedName>
        <fullName evidence="2">Uncharacterized protein</fullName>
    </submittedName>
</protein>
<feature type="chain" id="PRO_5002045249" evidence="1">
    <location>
        <begin position="22"/>
        <end position="55"/>
    </location>
</feature>
<feature type="signal peptide" evidence="1">
    <location>
        <begin position="1"/>
        <end position="21"/>
    </location>
</feature>
<dbReference type="EMBL" id="GBRH01204475">
    <property type="protein sequence ID" value="JAD93420.1"/>
    <property type="molecule type" value="Transcribed_RNA"/>
</dbReference>
<sequence length="55" mass="5965">MFLQQHLLLSLSASLLSLLQHLITNSSPLLSLAWLLRLFAPAALPPSLVVSQVCV</sequence>